<dbReference type="EMBL" id="VSSQ01049274">
    <property type="protein sequence ID" value="MPN03352.1"/>
    <property type="molecule type" value="Genomic_DNA"/>
</dbReference>
<proteinExistence type="predicted"/>
<protein>
    <recommendedName>
        <fullName evidence="3">Branched-chain amino acid transport protein AzlD</fullName>
    </recommendedName>
</protein>
<feature type="transmembrane region" description="Helical" evidence="1">
    <location>
        <begin position="91"/>
        <end position="111"/>
    </location>
</feature>
<organism evidence="2">
    <name type="scientific">bioreactor metagenome</name>
    <dbReference type="NCBI Taxonomy" id="1076179"/>
    <lineage>
        <taxon>unclassified sequences</taxon>
        <taxon>metagenomes</taxon>
        <taxon>ecological metagenomes</taxon>
    </lineage>
</organism>
<comment type="caution">
    <text evidence="2">The sequence shown here is derived from an EMBL/GenBank/DDBJ whole genome shotgun (WGS) entry which is preliminary data.</text>
</comment>
<sequence>MDEMLLTGIIIGIIAIMTGISRGLPYVVFGNRELPEIVNYLGNVLPASIMAILVIYCVRNTEFCTYPYGMAEIISLLLVVIVQIWKNSSFLSIVIGTVCYMILIRTVFPILN</sequence>
<dbReference type="PIRSF" id="PIRSF003203">
    <property type="entry name" value="AzlD"/>
    <property type="match status" value="1"/>
</dbReference>
<evidence type="ECO:0000313" key="2">
    <source>
        <dbReference type="EMBL" id="MPN03352.1"/>
    </source>
</evidence>
<evidence type="ECO:0000256" key="1">
    <source>
        <dbReference type="SAM" id="Phobius"/>
    </source>
</evidence>
<dbReference type="InterPro" id="IPR008407">
    <property type="entry name" value="Brnchd-chn_aa_trnsp_AzlD"/>
</dbReference>
<feature type="transmembrane region" description="Helical" evidence="1">
    <location>
        <begin position="65"/>
        <end position="85"/>
    </location>
</feature>
<name>A0A645EQ04_9ZZZZ</name>
<gene>
    <name evidence="2" type="ORF">SDC9_150580</name>
</gene>
<keyword evidence="1" id="KW-0812">Transmembrane</keyword>
<keyword evidence="1" id="KW-0472">Membrane</keyword>
<evidence type="ECO:0008006" key="3">
    <source>
        <dbReference type="Google" id="ProtNLM"/>
    </source>
</evidence>
<feature type="transmembrane region" description="Helical" evidence="1">
    <location>
        <begin position="39"/>
        <end position="58"/>
    </location>
</feature>
<dbReference type="Pfam" id="PF05437">
    <property type="entry name" value="AzlD"/>
    <property type="match status" value="1"/>
</dbReference>
<keyword evidence="1" id="KW-1133">Transmembrane helix</keyword>
<reference evidence="2" key="1">
    <citation type="submission" date="2019-08" db="EMBL/GenBank/DDBJ databases">
        <authorList>
            <person name="Kucharzyk K."/>
            <person name="Murdoch R.W."/>
            <person name="Higgins S."/>
            <person name="Loffler F."/>
        </authorList>
    </citation>
    <scope>NUCLEOTIDE SEQUENCE</scope>
</reference>
<accession>A0A645EQ04</accession>
<dbReference type="AlphaFoldDB" id="A0A645EQ04"/>